<protein>
    <recommendedName>
        <fullName evidence="3">Carboxylic ester hydrolase</fullName>
        <ecNumber evidence="3">3.1.1.-</ecNumber>
    </recommendedName>
</protein>
<dbReference type="InterPro" id="IPR029058">
    <property type="entry name" value="AB_hydrolase_fold"/>
</dbReference>
<comment type="similarity">
    <text evidence="1 3">Belongs to the type-B carboxylesterase/lipase family.</text>
</comment>
<proteinExistence type="inferred from homology"/>
<gene>
    <name evidence="5" type="ORF">SLS63_011411</name>
</gene>
<reference evidence="5 6" key="1">
    <citation type="submission" date="2024-02" db="EMBL/GenBank/DDBJ databases">
        <title>De novo assembly and annotation of 12 fungi associated with fruit tree decline syndrome in Ontario, Canada.</title>
        <authorList>
            <person name="Sulman M."/>
            <person name="Ellouze W."/>
            <person name="Ilyukhin E."/>
        </authorList>
    </citation>
    <scope>NUCLEOTIDE SEQUENCE [LARGE SCALE GENOMIC DNA]</scope>
    <source>
        <strain evidence="5 6">M169</strain>
    </source>
</reference>
<dbReference type="EC" id="3.1.1.-" evidence="3"/>
<feature type="chain" id="PRO_5044970493" description="Carboxylic ester hydrolase" evidence="3">
    <location>
        <begin position="19"/>
        <end position="620"/>
    </location>
</feature>
<dbReference type="EMBL" id="JAKNSF020000108">
    <property type="protein sequence ID" value="KAK7715578.1"/>
    <property type="molecule type" value="Genomic_DNA"/>
</dbReference>
<evidence type="ECO:0000313" key="5">
    <source>
        <dbReference type="EMBL" id="KAK7715578.1"/>
    </source>
</evidence>
<evidence type="ECO:0000313" key="6">
    <source>
        <dbReference type="Proteomes" id="UP001430848"/>
    </source>
</evidence>
<sequence length="620" mass="65975">MRSLITLSAVLAVAKAQAYNVSSPNATDALTVDVGYGKYRGFEDGGARKWYGVRFAAPPTGNNRFRDPQDPEPFDGVQDATKFGAICPPQQASDYTLSGQSDRFFVDEDCLFLSVTAPASATDLKPVHVFIQGGGFSSNSNSNYNASDVVTDAEIVSVQFNYRVGMTGFLFSEEAATDGSPNAGIKDMIKCLEWIQENISKFGGDPSRVTIDGVSAGGSAVALLLAANKGALGGTLFHAGIVESGGWVTMRKVEQGQKEYNCLTAQTSCNGTADSLQCLREVALEDLYSSTCWFGPNVDGDLFNDRLVEMYEAGDVADVPSIMGACANEGTLYSFDSSANTTAAFDSYMTGQVPTLTNSSLAILNDLYAYQPAPHFPDTGNLYRQGANAIADLGTHCPIKFLQNALAAKGTPTYHYKYAVRDAEDEAAGLGAWHVVNNYAFYGVNSTDMDAPASYVDGSRAAALAQARDYWTSFVRNLDPNTDRAAGSPEWAAWSGPGADQRERLVIATQANATRVEHMTDAQSLRCDAARNFTLGLGNGWPVDLKDPASAVNLDAGLAREALEAADCGFDEGCRAPDCSIIPPTSGSFPEQVPNAELVCPAKSGLAATKSRRSKRAFIA</sequence>
<dbReference type="SUPFAM" id="SSF53474">
    <property type="entry name" value="alpha/beta-Hydrolases"/>
    <property type="match status" value="1"/>
</dbReference>
<dbReference type="Gene3D" id="3.40.50.1820">
    <property type="entry name" value="alpha/beta hydrolase"/>
    <property type="match status" value="1"/>
</dbReference>
<keyword evidence="2 3" id="KW-0378">Hydrolase</keyword>
<keyword evidence="3" id="KW-0732">Signal</keyword>
<dbReference type="Pfam" id="PF00135">
    <property type="entry name" value="COesterase"/>
    <property type="match status" value="1"/>
</dbReference>
<feature type="domain" description="Carboxylesterase type B" evidence="4">
    <location>
        <begin position="31"/>
        <end position="523"/>
    </location>
</feature>
<dbReference type="PROSITE" id="PS00122">
    <property type="entry name" value="CARBOXYLESTERASE_B_1"/>
    <property type="match status" value="1"/>
</dbReference>
<keyword evidence="6" id="KW-1185">Reference proteome</keyword>
<feature type="signal peptide" evidence="3">
    <location>
        <begin position="1"/>
        <end position="18"/>
    </location>
</feature>
<evidence type="ECO:0000256" key="2">
    <source>
        <dbReference type="ARBA" id="ARBA00022801"/>
    </source>
</evidence>
<accession>A0ABR1NU27</accession>
<comment type="caution">
    <text evidence="5">The sequence shown here is derived from an EMBL/GenBank/DDBJ whole genome shotgun (WGS) entry which is preliminary data.</text>
</comment>
<evidence type="ECO:0000256" key="3">
    <source>
        <dbReference type="RuleBase" id="RU361235"/>
    </source>
</evidence>
<dbReference type="Proteomes" id="UP001430848">
    <property type="component" value="Unassembled WGS sequence"/>
</dbReference>
<dbReference type="InterPro" id="IPR019826">
    <property type="entry name" value="Carboxylesterase_B_AS"/>
</dbReference>
<dbReference type="InterPro" id="IPR002018">
    <property type="entry name" value="CarbesteraseB"/>
</dbReference>
<organism evidence="5 6">
    <name type="scientific">Diaporthe eres</name>
    <name type="common">Phomopsis oblonga</name>
    <dbReference type="NCBI Taxonomy" id="83184"/>
    <lineage>
        <taxon>Eukaryota</taxon>
        <taxon>Fungi</taxon>
        <taxon>Dikarya</taxon>
        <taxon>Ascomycota</taxon>
        <taxon>Pezizomycotina</taxon>
        <taxon>Sordariomycetes</taxon>
        <taxon>Sordariomycetidae</taxon>
        <taxon>Diaporthales</taxon>
        <taxon>Diaporthaceae</taxon>
        <taxon>Diaporthe</taxon>
        <taxon>Diaporthe eres species complex</taxon>
    </lineage>
</organism>
<dbReference type="PANTHER" id="PTHR11559">
    <property type="entry name" value="CARBOXYLESTERASE"/>
    <property type="match status" value="1"/>
</dbReference>
<evidence type="ECO:0000256" key="1">
    <source>
        <dbReference type="ARBA" id="ARBA00005964"/>
    </source>
</evidence>
<evidence type="ECO:0000259" key="4">
    <source>
        <dbReference type="Pfam" id="PF00135"/>
    </source>
</evidence>
<dbReference type="InterPro" id="IPR050309">
    <property type="entry name" value="Type-B_Carboxylest/Lipase"/>
</dbReference>
<name>A0ABR1NU27_DIAER</name>